<dbReference type="RefSeq" id="WP_187794975.1">
    <property type="nucleotide sequence ID" value="NZ_JACOQL010000008.1"/>
</dbReference>
<dbReference type="InterPro" id="IPR029044">
    <property type="entry name" value="Nucleotide-diphossugar_trans"/>
</dbReference>
<dbReference type="Proteomes" id="UP000608594">
    <property type="component" value="Unassembled WGS sequence"/>
</dbReference>
<dbReference type="PANTHER" id="PTHR43685">
    <property type="entry name" value="GLYCOSYLTRANSFERASE"/>
    <property type="match status" value="1"/>
</dbReference>
<organism evidence="2 3">
    <name type="scientific">Paracoccus amoyensis</name>
    <dbReference type="NCBI Taxonomy" id="2760093"/>
    <lineage>
        <taxon>Bacteria</taxon>
        <taxon>Pseudomonadati</taxon>
        <taxon>Pseudomonadota</taxon>
        <taxon>Alphaproteobacteria</taxon>
        <taxon>Rhodobacterales</taxon>
        <taxon>Paracoccaceae</taxon>
        <taxon>Paracoccus</taxon>
    </lineage>
</organism>
<dbReference type="AlphaFoldDB" id="A0A926GED7"/>
<dbReference type="Pfam" id="PF00535">
    <property type="entry name" value="Glycos_transf_2"/>
    <property type="match status" value="1"/>
</dbReference>
<protein>
    <submittedName>
        <fullName evidence="2">Glycosyltransferase family 2 protein</fullName>
    </submittedName>
</protein>
<sequence length="358" mass="40940">MTGWSVCIATLNRAQSLRRAILHVLQQTILPDQIVIVDASTDWQDSHAAIAALLAGHPAIRLDYVHSVVRSSATQRNVGIALCTGDVIFLIDDDSFLYPDCAEQILMLYDADQGQEVAAIRADLTDIPPVLSIDENRVLERKKSGNRGELEPLKNAALGSRFGRWFHRRVLMQSMQETFLRYDGPRLKPLPAALLALNVDTVSFMPGCAMTVRRDIAIAEPFDAALRYYAAYEDVDVSYRYAKHGHVLFTPQARLHHFEVAGGRMDRKKIIAFQLLNMVVFLRRHADNSDDWVSRYQVMMYRRLLGEFLKDLLSGRTGFPQMRGVLLARQHWRRLWAVPVDQLDDYYPELQRHILERL</sequence>
<evidence type="ECO:0000313" key="2">
    <source>
        <dbReference type="EMBL" id="MBC9248511.1"/>
    </source>
</evidence>
<name>A0A926GED7_9RHOB</name>
<gene>
    <name evidence="2" type="ORF">H4P12_17760</name>
</gene>
<dbReference type="InterPro" id="IPR050834">
    <property type="entry name" value="Glycosyltransf_2"/>
</dbReference>
<comment type="caution">
    <text evidence="2">The sequence shown here is derived from an EMBL/GenBank/DDBJ whole genome shotgun (WGS) entry which is preliminary data.</text>
</comment>
<dbReference type="EMBL" id="JACOQL010000008">
    <property type="protein sequence ID" value="MBC9248511.1"/>
    <property type="molecule type" value="Genomic_DNA"/>
</dbReference>
<dbReference type="InterPro" id="IPR001173">
    <property type="entry name" value="Glyco_trans_2-like"/>
</dbReference>
<evidence type="ECO:0000313" key="3">
    <source>
        <dbReference type="Proteomes" id="UP000608594"/>
    </source>
</evidence>
<feature type="domain" description="Glycosyltransferase 2-like" evidence="1">
    <location>
        <begin position="5"/>
        <end position="123"/>
    </location>
</feature>
<dbReference type="SUPFAM" id="SSF53448">
    <property type="entry name" value="Nucleotide-diphospho-sugar transferases"/>
    <property type="match status" value="1"/>
</dbReference>
<dbReference type="PANTHER" id="PTHR43685:SF2">
    <property type="entry name" value="GLYCOSYLTRANSFERASE 2-LIKE DOMAIN-CONTAINING PROTEIN"/>
    <property type="match status" value="1"/>
</dbReference>
<proteinExistence type="predicted"/>
<dbReference type="CDD" id="cd00761">
    <property type="entry name" value="Glyco_tranf_GTA_type"/>
    <property type="match status" value="1"/>
</dbReference>
<keyword evidence="3" id="KW-1185">Reference proteome</keyword>
<accession>A0A926GED7</accession>
<evidence type="ECO:0000259" key="1">
    <source>
        <dbReference type="Pfam" id="PF00535"/>
    </source>
</evidence>
<dbReference type="Gene3D" id="3.90.550.10">
    <property type="entry name" value="Spore Coat Polysaccharide Biosynthesis Protein SpsA, Chain A"/>
    <property type="match status" value="1"/>
</dbReference>
<reference evidence="2" key="1">
    <citation type="submission" date="2020-08" db="EMBL/GenBank/DDBJ databases">
        <title>Paracoccus amoyensis sp. nov., isolated from the surface seawater at coast of Xiamen, Fujian.</title>
        <authorList>
            <person name="Lyu L."/>
        </authorList>
    </citation>
    <scope>NUCLEOTIDE SEQUENCE</scope>
    <source>
        <strain evidence="2">11-3</strain>
    </source>
</reference>